<feature type="transmembrane region" description="Helical" evidence="2">
    <location>
        <begin position="13"/>
        <end position="35"/>
    </location>
</feature>
<accession>A0A3B7LZC6</accession>
<keyword evidence="2" id="KW-1133">Transmembrane helix</keyword>
<dbReference type="KEGG" id="achi:CDG60_12870"/>
<name>A0A3B7LZC6_9GAMM</name>
<organism evidence="3 4">
    <name type="scientific">Acinetobacter chinensis</name>
    <dbReference type="NCBI Taxonomy" id="2004650"/>
    <lineage>
        <taxon>Bacteria</taxon>
        <taxon>Pseudomonadati</taxon>
        <taxon>Pseudomonadota</taxon>
        <taxon>Gammaproteobacteria</taxon>
        <taxon>Moraxellales</taxon>
        <taxon>Moraxellaceae</taxon>
        <taxon>Acinetobacter</taxon>
    </lineage>
</organism>
<reference evidence="4" key="1">
    <citation type="submission" date="2018-09" db="EMBL/GenBank/DDBJ databases">
        <title>The complete genome of Acinetobacter sp. strain WCHAc010005.</title>
        <authorList>
            <person name="Hu Y."/>
            <person name="Long H."/>
            <person name="Feng Y."/>
            <person name="Zong Z."/>
        </authorList>
    </citation>
    <scope>NUCLEOTIDE SEQUENCE [LARGE SCALE GENOMIC DNA]</scope>
    <source>
        <strain evidence="4">WCHAc010005</strain>
    </source>
</reference>
<dbReference type="AlphaFoldDB" id="A0A3B7LZC6"/>
<evidence type="ECO:0000313" key="4">
    <source>
        <dbReference type="Proteomes" id="UP000263753"/>
    </source>
</evidence>
<keyword evidence="1" id="KW-0175">Coiled coil</keyword>
<evidence type="ECO:0000256" key="2">
    <source>
        <dbReference type="SAM" id="Phobius"/>
    </source>
</evidence>
<feature type="coiled-coil region" evidence="1">
    <location>
        <begin position="36"/>
        <end position="67"/>
    </location>
</feature>
<evidence type="ECO:0000256" key="1">
    <source>
        <dbReference type="SAM" id="Coils"/>
    </source>
</evidence>
<proteinExistence type="predicted"/>
<keyword evidence="2" id="KW-0812">Transmembrane</keyword>
<dbReference type="Proteomes" id="UP000263753">
    <property type="component" value="Chromosome"/>
</dbReference>
<protein>
    <submittedName>
        <fullName evidence="3">Uncharacterized protein</fullName>
    </submittedName>
</protein>
<dbReference type="EMBL" id="CP032134">
    <property type="protein sequence ID" value="AXY57375.1"/>
    <property type="molecule type" value="Genomic_DNA"/>
</dbReference>
<dbReference type="RefSeq" id="WP_087511859.1">
    <property type="nucleotide sequence ID" value="NZ_CP032134.1"/>
</dbReference>
<sequence length="67" mass="7666">MTQHKKSPLTRKVILLATLGLCIPVFLVGMAFLALKSDAENQKKYQQQRLEQAQKIAERERAAKEQK</sequence>
<evidence type="ECO:0000313" key="3">
    <source>
        <dbReference type="EMBL" id="AXY57375.1"/>
    </source>
</evidence>
<gene>
    <name evidence="3" type="ORF">CDG60_12870</name>
</gene>
<keyword evidence="2" id="KW-0472">Membrane</keyword>